<proteinExistence type="predicted"/>
<evidence type="ECO:0000313" key="2">
    <source>
        <dbReference type="Proteomes" id="UP000604046"/>
    </source>
</evidence>
<keyword evidence="2" id="KW-1185">Reference proteome</keyword>
<dbReference type="EMBL" id="CAJNDS010002256">
    <property type="protein sequence ID" value="CAE7395468.1"/>
    <property type="molecule type" value="Genomic_DNA"/>
</dbReference>
<comment type="caution">
    <text evidence="1">The sequence shown here is derived from an EMBL/GenBank/DDBJ whole genome shotgun (WGS) entry which is preliminary data.</text>
</comment>
<protein>
    <submittedName>
        <fullName evidence="1">Uncharacterized protein</fullName>
    </submittedName>
</protein>
<dbReference type="Proteomes" id="UP000604046">
    <property type="component" value="Unassembled WGS sequence"/>
</dbReference>
<reference evidence="1" key="1">
    <citation type="submission" date="2021-02" db="EMBL/GenBank/DDBJ databases">
        <authorList>
            <person name="Dougan E. K."/>
            <person name="Rhodes N."/>
            <person name="Thang M."/>
            <person name="Chan C."/>
        </authorList>
    </citation>
    <scope>NUCLEOTIDE SEQUENCE</scope>
</reference>
<name>A0A812QN42_9DINO</name>
<sequence length="206" mass="23183">MAPCERAACRYCGKRVGLFMLEGFGCARRRHERNCSARGALHQVPAPTATLLARQQPAITLHRVDLKASPMYTSLISQMRMLSVTRDELEEFLQKDPAMAKEMMHNIIVTWRPGAEGASELRCAIGRGPGDLEGSIKLESFSACGPAVQDVEVSMLANELAEQKEFKLMVPPDDHERREIFTHEMEQRFLKLQQVAKKMQFQHSAA</sequence>
<gene>
    <name evidence="1" type="ORF">SNAT2548_LOCUS21541</name>
</gene>
<accession>A0A812QN42</accession>
<evidence type="ECO:0000313" key="1">
    <source>
        <dbReference type="EMBL" id="CAE7395468.1"/>
    </source>
</evidence>
<organism evidence="1 2">
    <name type="scientific">Symbiodinium natans</name>
    <dbReference type="NCBI Taxonomy" id="878477"/>
    <lineage>
        <taxon>Eukaryota</taxon>
        <taxon>Sar</taxon>
        <taxon>Alveolata</taxon>
        <taxon>Dinophyceae</taxon>
        <taxon>Suessiales</taxon>
        <taxon>Symbiodiniaceae</taxon>
        <taxon>Symbiodinium</taxon>
    </lineage>
</organism>
<dbReference type="AlphaFoldDB" id="A0A812QN42"/>